<dbReference type="PANTHER" id="PTHR11010">
    <property type="entry name" value="PROTEASE S28 PRO-X CARBOXYPEPTIDASE-RELATED"/>
    <property type="match status" value="1"/>
</dbReference>
<dbReference type="Gene3D" id="3.40.50.1820">
    <property type="entry name" value="alpha/beta hydrolase"/>
    <property type="match status" value="1"/>
</dbReference>
<evidence type="ECO:0000256" key="1">
    <source>
        <dbReference type="ARBA" id="ARBA00011079"/>
    </source>
</evidence>
<keyword evidence="2" id="KW-0645">Protease</keyword>
<name>A0AAN5CKD4_9BILA</name>
<gene>
    <name evidence="7" type="ORF">PMAYCL1PPCAC_16233</name>
</gene>
<evidence type="ECO:0000313" key="7">
    <source>
        <dbReference type="EMBL" id="GMR46038.1"/>
    </source>
</evidence>
<feature type="signal peptide" evidence="6">
    <location>
        <begin position="1"/>
        <end position="17"/>
    </location>
</feature>
<dbReference type="SUPFAM" id="SSF53474">
    <property type="entry name" value="alpha/beta-Hydrolases"/>
    <property type="match status" value="1"/>
</dbReference>
<proteinExistence type="inferred from homology"/>
<dbReference type="GO" id="GO:0006508">
    <property type="term" value="P:proteolysis"/>
    <property type="evidence" value="ECO:0007669"/>
    <property type="project" value="UniProtKB-KW"/>
</dbReference>
<feature type="chain" id="PRO_5042956869" description="Peptidase" evidence="6">
    <location>
        <begin position="18"/>
        <end position="436"/>
    </location>
</feature>
<dbReference type="InterPro" id="IPR042269">
    <property type="entry name" value="Ser_carbopepase_S28_SKS"/>
</dbReference>
<comment type="caution">
    <text evidence="7">The sequence shown here is derived from an EMBL/GenBank/DDBJ whole genome shotgun (WGS) entry which is preliminary data.</text>
</comment>
<dbReference type="GO" id="GO:0008239">
    <property type="term" value="F:dipeptidyl-peptidase activity"/>
    <property type="evidence" value="ECO:0007669"/>
    <property type="project" value="TreeGrafter"/>
</dbReference>
<dbReference type="Pfam" id="PF05577">
    <property type="entry name" value="Peptidase_S28"/>
    <property type="match status" value="1"/>
</dbReference>
<accession>A0AAN5CKD4</accession>
<dbReference type="PANTHER" id="PTHR11010:SF117">
    <property type="entry name" value="SERINE PROTEASE 16"/>
    <property type="match status" value="1"/>
</dbReference>
<keyword evidence="8" id="KW-1185">Reference proteome</keyword>
<keyword evidence="5" id="KW-0325">Glycoprotein</keyword>
<dbReference type="AlphaFoldDB" id="A0AAN5CKD4"/>
<sequence>ARMKWLALVALATVASAIPDMFMGRRRGGFTSHLFENVDSSILAMSDAWTGNITQRLDHFDDSITATWTQRYMFNHDYANSNVNILYLSGEQWMINPIVGPAAYVYYAEQLSADLYALEHRFYGKSQPTEDTSVENLKYLSSRQAIEDIAEFIRQINKVKGGDQKWILVGGSYAGALSAWARLKHPELIAGSIASSGPVLAQMDFYGYLQTVDEDFKKVGGLCYDQISAGLEAAQQLLQSDEGRKTLTKTFKISPPLSDYDVLSPYDIDTFYSYLISQFEGAAQYSQPPINALCEKFTANGPDYDPLKAFYSILSPAEKLNFNVNYKESVVELSGTEFQGDISMRLWFYQTCAEFGYFQSTNRGTNVFGQTQSSNSFIEYCVQLFGINVDQIEKNIEATNAYYGERDYYAGTNVIFSHGTQDPWSFLTKKSDPKHW</sequence>
<dbReference type="Gene3D" id="1.20.120.980">
    <property type="entry name" value="Serine carboxypeptidase S28, SKS domain"/>
    <property type="match status" value="1"/>
</dbReference>
<dbReference type="InterPro" id="IPR008758">
    <property type="entry name" value="Peptidase_S28"/>
</dbReference>
<keyword evidence="3 6" id="KW-0732">Signal</keyword>
<organism evidence="7 8">
    <name type="scientific">Pristionchus mayeri</name>
    <dbReference type="NCBI Taxonomy" id="1317129"/>
    <lineage>
        <taxon>Eukaryota</taxon>
        <taxon>Metazoa</taxon>
        <taxon>Ecdysozoa</taxon>
        <taxon>Nematoda</taxon>
        <taxon>Chromadorea</taxon>
        <taxon>Rhabditida</taxon>
        <taxon>Rhabditina</taxon>
        <taxon>Diplogasteromorpha</taxon>
        <taxon>Diplogasteroidea</taxon>
        <taxon>Neodiplogasteridae</taxon>
        <taxon>Pristionchus</taxon>
    </lineage>
</organism>
<dbReference type="InterPro" id="IPR029058">
    <property type="entry name" value="AB_hydrolase_fold"/>
</dbReference>
<evidence type="ECO:0000256" key="6">
    <source>
        <dbReference type="SAM" id="SignalP"/>
    </source>
</evidence>
<evidence type="ECO:0008006" key="9">
    <source>
        <dbReference type="Google" id="ProtNLM"/>
    </source>
</evidence>
<evidence type="ECO:0000256" key="5">
    <source>
        <dbReference type="ARBA" id="ARBA00023180"/>
    </source>
</evidence>
<comment type="similarity">
    <text evidence="1">Belongs to the peptidase S28 family.</text>
</comment>
<evidence type="ECO:0000256" key="4">
    <source>
        <dbReference type="ARBA" id="ARBA00022801"/>
    </source>
</evidence>
<evidence type="ECO:0000256" key="3">
    <source>
        <dbReference type="ARBA" id="ARBA00022729"/>
    </source>
</evidence>
<dbReference type="GO" id="GO:0070008">
    <property type="term" value="F:serine-type exopeptidase activity"/>
    <property type="evidence" value="ECO:0007669"/>
    <property type="project" value="InterPro"/>
</dbReference>
<feature type="non-terminal residue" evidence="7">
    <location>
        <position position="436"/>
    </location>
</feature>
<protein>
    <recommendedName>
        <fullName evidence="9">Peptidase</fullName>
    </recommendedName>
</protein>
<keyword evidence="4" id="KW-0378">Hydrolase</keyword>
<reference evidence="8" key="1">
    <citation type="submission" date="2022-10" db="EMBL/GenBank/DDBJ databases">
        <title>Genome assembly of Pristionchus species.</title>
        <authorList>
            <person name="Yoshida K."/>
            <person name="Sommer R.J."/>
        </authorList>
    </citation>
    <scope>NUCLEOTIDE SEQUENCE [LARGE SCALE GENOMIC DNA]</scope>
    <source>
        <strain evidence="8">RS5460</strain>
    </source>
</reference>
<feature type="non-terminal residue" evidence="7">
    <location>
        <position position="1"/>
    </location>
</feature>
<dbReference type="Proteomes" id="UP001328107">
    <property type="component" value="Unassembled WGS sequence"/>
</dbReference>
<evidence type="ECO:0000256" key="2">
    <source>
        <dbReference type="ARBA" id="ARBA00022670"/>
    </source>
</evidence>
<evidence type="ECO:0000313" key="8">
    <source>
        <dbReference type="Proteomes" id="UP001328107"/>
    </source>
</evidence>
<dbReference type="EMBL" id="BTRK01000004">
    <property type="protein sequence ID" value="GMR46038.1"/>
    <property type="molecule type" value="Genomic_DNA"/>
</dbReference>